<proteinExistence type="predicted"/>
<protein>
    <submittedName>
        <fullName evidence="2">Uncharacterized protein</fullName>
    </submittedName>
</protein>
<dbReference type="AlphaFoldDB" id="A0A176ZF91"/>
<keyword evidence="3" id="KW-1185">Reference proteome</keyword>
<feature type="region of interest" description="Disordered" evidence="1">
    <location>
        <begin position="369"/>
        <end position="415"/>
    </location>
</feature>
<feature type="compositionally biased region" description="Low complexity" evidence="1">
    <location>
        <begin position="369"/>
        <end position="386"/>
    </location>
</feature>
<dbReference type="GeneID" id="32587999"/>
<dbReference type="RefSeq" id="WP_063677541.1">
    <property type="nucleotide sequence ID" value="NZ_LSEF01000033.1"/>
</dbReference>
<evidence type="ECO:0000313" key="2">
    <source>
        <dbReference type="EMBL" id="OAF18582.1"/>
    </source>
</evidence>
<dbReference type="Proteomes" id="UP000077173">
    <property type="component" value="Unassembled WGS sequence"/>
</dbReference>
<sequence>MLRRLPAVQWAFGRLRPSPQVDTASSEPVALEHSSVVVADSTEGLAAVSADICVGSEPSRDITAVAVESATTVDLSEETSAGGPDVGSGPSCTTLADVETIIADDAPLTILETSDHSEIPDASTSADPDHSDTVDVELVAADEPVVIEVVESSPEALADIAGADESASSATADIEPVAVDTSPASLAALAEDAPPDRSDVSISSDPSHSIADLETVAAGEPAIADSTESSPEALADIVADESSCSTAADVEPVTVDASAASLAALAEEAPADHPDVSISSDPSHSIADLETVAADEPAIADSTESSPEVLADISGDKSSSSTVIDVEPVAVDAIAVGPIELAETALVDCPEAGISRDDAASEAVTVESAPIATAEAEEAPSASTLSITSTDEPPAVGASSAPDARDVPKAPAKAAEPIDRATLIRRRWAETGIRMWNPRLHGTGEAALNIQGRIELLPPEPGEKMPRYDKLEFRMLGGQIVCEGVIVEAPVHAGQRSFTVLAERRQPERAREAVPA</sequence>
<comment type="caution">
    <text evidence="2">The sequence shown here is derived from an EMBL/GenBank/DDBJ whole genome shotgun (WGS) entry which is preliminary data.</text>
</comment>
<feature type="region of interest" description="Disordered" evidence="1">
    <location>
        <begin position="297"/>
        <end position="321"/>
    </location>
</feature>
<evidence type="ECO:0000313" key="3">
    <source>
        <dbReference type="Proteomes" id="UP000077173"/>
    </source>
</evidence>
<reference evidence="2 3" key="1">
    <citation type="submission" date="2016-02" db="EMBL/GenBank/DDBJ databases">
        <title>Draft genome sequence of the strain BR 10247T Bradyrhizobium neotropicale isolated from nodules of Centrolobium paraense.</title>
        <authorList>
            <person name="Simoes-Araujo J.L."/>
            <person name="Barauna A.C."/>
            <person name="Silva K."/>
            <person name="Zilli J.E."/>
        </authorList>
    </citation>
    <scope>NUCLEOTIDE SEQUENCE [LARGE SCALE GENOMIC DNA]</scope>
    <source>
        <strain evidence="2 3">BR 10247</strain>
    </source>
</reference>
<gene>
    <name evidence="2" type="ORF">AXW67_03455</name>
</gene>
<organism evidence="2 3">
    <name type="scientific">Bradyrhizobium neotropicale</name>
    <dbReference type="NCBI Taxonomy" id="1497615"/>
    <lineage>
        <taxon>Bacteria</taxon>
        <taxon>Pseudomonadati</taxon>
        <taxon>Pseudomonadota</taxon>
        <taxon>Alphaproteobacteria</taxon>
        <taxon>Hyphomicrobiales</taxon>
        <taxon>Nitrobacteraceae</taxon>
        <taxon>Bradyrhizobium</taxon>
    </lineage>
</organism>
<evidence type="ECO:0000256" key="1">
    <source>
        <dbReference type="SAM" id="MobiDB-lite"/>
    </source>
</evidence>
<accession>A0A176ZF91</accession>
<name>A0A176ZF91_9BRAD</name>
<dbReference type="EMBL" id="LSEF01000033">
    <property type="protein sequence ID" value="OAF18582.1"/>
    <property type="molecule type" value="Genomic_DNA"/>
</dbReference>